<reference evidence="3" key="1">
    <citation type="journal article" date="2019" name="Int. J. Syst. Evol. Microbiol.">
        <title>The Global Catalogue of Microorganisms (GCM) 10K type strain sequencing project: providing services to taxonomists for standard genome sequencing and annotation.</title>
        <authorList>
            <consortium name="The Broad Institute Genomics Platform"/>
            <consortium name="The Broad Institute Genome Sequencing Center for Infectious Disease"/>
            <person name="Wu L."/>
            <person name="Ma J."/>
        </authorList>
    </citation>
    <scope>NUCLEOTIDE SEQUENCE [LARGE SCALE GENOMIC DNA]</scope>
    <source>
        <strain evidence="3">CCUG 55131</strain>
    </source>
</reference>
<dbReference type="RefSeq" id="WP_377388661.1">
    <property type="nucleotide sequence ID" value="NZ_JBHUIX010000005.1"/>
</dbReference>
<feature type="transmembrane region" description="Helical" evidence="1">
    <location>
        <begin position="237"/>
        <end position="258"/>
    </location>
</feature>
<protein>
    <recommendedName>
        <fullName evidence="4">DUF4153 domain-containing protein</fullName>
    </recommendedName>
</protein>
<gene>
    <name evidence="2" type="ORF">ACFSM0_07025</name>
</gene>
<feature type="transmembrane region" description="Helical" evidence="1">
    <location>
        <begin position="206"/>
        <end position="225"/>
    </location>
</feature>
<feature type="transmembrane region" description="Helical" evidence="1">
    <location>
        <begin position="174"/>
        <end position="194"/>
    </location>
</feature>
<keyword evidence="1" id="KW-0472">Membrane</keyword>
<evidence type="ECO:0000313" key="3">
    <source>
        <dbReference type="Proteomes" id="UP001597413"/>
    </source>
</evidence>
<feature type="transmembrane region" description="Helical" evidence="1">
    <location>
        <begin position="5"/>
        <end position="21"/>
    </location>
</feature>
<sequence length="575" mass="60425">MTERLIFIFIGLLGGLAFWGLSEAPEAFRQTALWVPFCVAAATFFFALLSLLSEIGLRRAVAMAAGIALVPAALSALERLSFESAAQMLDTGHDLAALIVLAALPVPFALAFGRDGARGLTNYCVLFVESWNIVVRQLAAWLFVGVVFAVLWLMGALLDLVGVRVLSALLEESLAIWLILGGTLGLGLSVVTEMPDMVSPYLLLRFLRLLTPLVLAVVAVFIAALPLRGLGHLFGDLSAGSALLATAIAVIALVSVVVDQDEVEETHALVLTWSARGLMLLLPVLAGLALWALAERVRQYGWTPDRVTAAAVAVVVAGYALGYLGALFAGRRWMEKLRQANVAMALVMIGLAAAWLTPLISPERIAAQSQLARFAAGTVRADTLPLWELAHDWGRPGAAALATLRGQAAQDGALAARLAELDAAADRFSFASTARAIPPAEWPAGLALWPAGQALPEGLEAAVRAALDAKEQAQCAEPAASPEAAPPCALVVADLDPAVPGPEAVFLRAEEWGPPSVFLNGPQGWKRSGALLLGPLEMPRGEDLIAALAAGSVAPVPLELQALQAGAWKITVRPQ</sequence>
<evidence type="ECO:0000256" key="1">
    <source>
        <dbReference type="SAM" id="Phobius"/>
    </source>
</evidence>
<name>A0ABW5A8L0_9RHOB</name>
<evidence type="ECO:0008006" key="4">
    <source>
        <dbReference type="Google" id="ProtNLM"/>
    </source>
</evidence>
<keyword evidence="1" id="KW-0812">Transmembrane</keyword>
<keyword evidence="3" id="KW-1185">Reference proteome</keyword>
<feature type="transmembrane region" description="Helical" evidence="1">
    <location>
        <begin position="342"/>
        <end position="360"/>
    </location>
</feature>
<keyword evidence="1" id="KW-1133">Transmembrane helix</keyword>
<feature type="transmembrane region" description="Helical" evidence="1">
    <location>
        <begin position="270"/>
        <end position="294"/>
    </location>
</feature>
<feature type="transmembrane region" description="Helical" evidence="1">
    <location>
        <begin position="95"/>
        <end position="112"/>
    </location>
</feature>
<comment type="caution">
    <text evidence="2">The sequence shown here is derived from an EMBL/GenBank/DDBJ whole genome shotgun (WGS) entry which is preliminary data.</text>
</comment>
<proteinExistence type="predicted"/>
<evidence type="ECO:0000313" key="2">
    <source>
        <dbReference type="EMBL" id="MFD2173836.1"/>
    </source>
</evidence>
<dbReference type="Proteomes" id="UP001597413">
    <property type="component" value="Unassembled WGS sequence"/>
</dbReference>
<feature type="transmembrane region" description="Helical" evidence="1">
    <location>
        <begin position="306"/>
        <end position="330"/>
    </location>
</feature>
<organism evidence="2 3">
    <name type="scientific">Rhodobacter lacus</name>
    <dbReference type="NCBI Taxonomy" id="1641972"/>
    <lineage>
        <taxon>Bacteria</taxon>
        <taxon>Pseudomonadati</taxon>
        <taxon>Pseudomonadota</taxon>
        <taxon>Alphaproteobacteria</taxon>
        <taxon>Rhodobacterales</taxon>
        <taxon>Rhodobacter group</taxon>
        <taxon>Rhodobacter</taxon>
    </lineage>
</organism>
<accession>A0ABW5A8L0</accession>
<dbReference type="EMBL" id="JBHUIX010000005">
    <property type="protein sequence ID" value="MFD2173836.1"/>
    <property type="molecule type" value="Genomic_DNA"/>
</dbReference>
<feature type="transmembrane region" description="Helical" evidence="1">
    <location>
        <begin position="33"/>
        <end position="52"/>
    </location>
</feature>
<feature type="transmembrane region" description="Helical" evidence="1">
    <location>
        <begin position="59"/>
        <end position="75"/>
    </location>
</feature>
<feature type="transmembrane region" description="Helical" evidence="1">
    <location>
        <begin position="133"/>
        <end position="154"/>
    </location>
</feature>